<dbReference type="AlphaFoldDB" id="V6LRZ8"/>
<reference evidence="1" key="1">
    <citation type="journal article" date="2014" name="PLoS Genet.">
        <title>The Genome of Spironucleus salmonicida Highlights a Fish Pathogen Adapted to Fluctuating Environments.</title>
        <authorList>
            <person name="Xu F."/>
            <person name="Jerlstrom-Hultqvist J."/>
            <person name="Einarsson E."/>
            <person name="Astvaldsson A."/>
            <person name="Svard S.G."/>
            <person name="Andersson J.O."/>
        </authorList>
    </citation>
    <scope>NUCLEOTIDE SEQUENCE</scope>
</reference>
<accession>V6LRZ8</accession>
<evidence type="ECO:0000313" key="1">
    <source>
        <dbReference type="EMBL" id="EST47350.1"/>
    </source>
</evidence>
<gene>
    <name evidence="1" type="ORF">SS50377_12558</name>
</gene>
<protein>
    <submittedName>
        <fullName evidence="1">Uncharacterized protein</fullName>
    </submittedName>
</protein>
<organism evidence="1">
    <name type="scientific">Spironucleus salmonicida</name>
    <dbReference type="NCBI Taxonomy" id="348837"/>
    <lineage>
        <taxon>Eukaryota</taxon>
        <taxon>Metamonada</taxon>
        <taxon>Diplomonadida</taxon>
        <taxon>Hexamitidae</taxon>
        <taxon>Hexamitinae</taxon>
        <taxon>Spironucleus</taxon>
    </lineage>
</organism>
<dbReference type="EMBL" id="KI546042">
    <property type="protein sequence ID" value="EST47350.1"/>
    <property type="molecule type" value="Genomic_DNA"/>
</dbReference>
<proteinExistence type="predicted"/>
<sequence>MELEHHLGNFPQLAYGHVLWDRLQCELVKQHTATRCDQDVPSRQVGKGNAVLSQQRQLLDQIMQYQRPLAVTGIFLQGLYCCLPGEQREPAVGHSFVNVQEGEALHVLDAKISQKLEKAPLHRGDAVNSYKRIVVDTVEGEHAV</sequence>
<name>V6LRZ8_9EUKA</name>